<name>A0A1G9LZZ6_9FLAO</name>
<dbReference type="EMBL" id="FNGV01000002">
    <property type="protein sequence ID" value="SDL67592.1"/>
    <property type="molecule type" value="Genomic_DNA"/>
</dbReference>
<accession>A0A1G9LZZ6</accession>
<keyword evidence="3" id="KW-1185">Reference proteome</keyword>
<dbReference type="Proteomes" id="UP000199440">
    <property type="component" value="Unassembled WGS sequence"/>
</dbReference>
<keyword evidence="1" id="KW-1133">Transmembrane helix</keyword>
<evidence type="ECO:0000256" key="1">
    <source>
        <dbReference type="SAM" id="Phobius"/>
    </source>
</evidence>
<dbReference type="AlphaFoldDB" id="A0A1G9LZZ6"/>
<protein>
    <submittedName>
        <fullName evidence="2">Uncharacterized protein</fullName>
    </submittedName>
</protein>
<keyword evidence="1" id="KW-0472">Membrane</keyword>
<evidence type="ECO:0000313" key="2">
    <source>
        <dbReference type="EMBL" id="SDL67592.1"/>
    </source>
</evidence>
<keyword evidence="1" id="KW-0812">Transmembrane</keyword>
<feature type="transmembrane region" description="Helical" evidence="1">
    <location>
        <begin position="25"/>
        <end position="49"/>
    </location>
</feature>
<proteinExistence type="predicted"/>
<dbReference type="STRING" id="192904.SAMN04488514_102301"/>
<sequence>MYGLFSLVEVMKEEKIIISEGNRPFWQSVTASFFFTISVILMAMFFFGYEVFPSEGVSSRWDFGVLWLAIACASQGVLFSSVKRVFFDLDTKRYKVQHSVGPVCVGQWKTLPEIDYVSVFRQPKSDGHYIFETNLWYQKNKHFNIYESVDPELAFAMGKSVAQKLNIDLLNATTPNNYFWVK</sequence>
<reference evidence="2 3" key="1">
    <citation type="submission" date="2016-10" db="EMBL/GenBank/DDBJ databases">
        <authorList>
            <person name="de Groot N.N."/>
        </authorList>
    </citation>
    <scope>NUCLEOTIDE SEQUENCE [LARGE SCALE GENOMIC DNA]</scope>
    <source>
        <strain evidence="2 3">DSM 19886</strain>
    </source>
</reference>
<organism evidence="2 3">
    <name type="scientific">Kriegella aquimaris</name>
    <dbReference type="NCBI Taxonomy" id="192904"/>
    <lineage>
        <taxon>Bacteria</taxon>
        <taxon>Pseudomonadati</taxon>
        <taxon>Bacteroidota</taxon>
        <taxon>Flavobacteriia</taxon>
        <taxon>Flavobacteriales</taxon>
        <taxon>Flavobacteriaceae</taxon>
        <taxon>Kriegella</taxon>
    </lineage>
</organism>
<feature type="transmembrane region" description="Helical" evidence="1">
    <location>
        <begin position="61"/>
        <end position="82"/>
    </location>
</feature>
<evidence type="ECO:0000313" key="3">
    <source>
        <dbReference type="Proteomes" id="UP000199440"/>
    </source>
</evidence>
<gene>
    <name evidence="2" type="ORF">SAMN04488514_102301</name>
</gene>